<feature type="transmembrane region" description="Helical" evidence="8">
    <location>
        <begin position="129"/>
        <end position="159"/>
    </location>
</feature>
<dbReference type="EMBL" id="JACJRF010000005">
    <property type="protein sequence ID" value="MBD2343412.1"/>
    <property type="molecule type" value="Genomic_DNA"/>
</dbReference>
<keyword evidence="2" id="KW-1003">Cell membrane</keyword>
<feature type="transmembrane region" description="Helical" evidence="8">
    <location>
        <begin position="377"/>
        <end position="394"/>
    </location>
</feature>
<dbReference type="Proteomes" id="UP000607281">
    <property type="component" value="Unassembled WGS sequence"/>
</dbReference>
<feature type="transmembrane region" description="Helical" evidence="8">
    <location>
        <begin position="90"/>
        <end position="117"/>
    </location>
</feature>
<keyword evidence="7 8" id="KW-0472">Membrane</keyword>
<evidence type="ECO:0000256" key="5">
    <source>
        <dbReference type="ARBA" id="ARBA00022692"/>
    </source>
</evidence>
<dbReference type="PANTHER" id="PTHR33908">
    <property type="entry name" value="MANNOSYLTRANSFERASE YKCB-RELATED"/>
    <property type="match status" value="1"/>
</dbReference>
<feature type="transmembrane region" description="Helical" evidence="8">
    <location>
        <begin position="316"/>
        <end position="340"/>
    </location>
</feature>
<dbReference type="PANTHER" id="PTHR33908:SF11">
    <property type="entry name" value="MEMBRANE PROTEIN"/>
    <property type="match status" value="1"/>
</dbReference>
<evidence type="ECO:0000256" key="7">
    <source>
        <dbReference type="ARBA" id="ARBA00023136"/>
    </source>
</evidence>
<evidence type="ECO:0000256" key="3">
    <source>
        <dbReference type="ARBA" id="ARBA00022676"/>
    </source>
</evidence>
<feature type="transmembrane region" description="Helical" evidence="8">
    <location>
        <begin position="352"/>
        <end position="371"/>
    </location>
</feature>
<comment type="subcellular location">
    <subcellularLocation>
        <location evidence="1">Cell membrane</location>
        <topology evidence="1">Multi-pass membrane protein</topology>
    </subcellularLocation>
</comment>
<keyword evidence="3" id="KW-0328">Glycosyltransferase</keyword>
<sequence length="538" mass="61779">MNDDWAYGWSVKILLETGDFQLSDWTATNLLPQVFWGALFCLPFGFSFTALRFSTLTLGVIGVITTYLLLREVNSSPKSSLLGALTVAFNPLYFVLSNSFMSDVPSLTFTILSLYFLIRGLNKNSNIEIIIGIFLSFISILNRQLAIVIMPAFSLAYLIKKDLEVKTYLAALTPSIFGIALYLSYSHWLRLTERLPLLYSFQGKQLLESFSRNLIEIIAIYSKNLLIISIYLGLFLFPLLIVRVSIEYKILSLWQKRISISCTYFIVAVVSVYFLVKRLQMPLVGNVLDSFSLGLQALDGYNAFLKPTSRFIISAIWQILTLVGVVGAALLFQCLLFAIFQIFSLKTDLNRKYLLILTISSTVLYLLPIAALKDSWFDRYLILCLPFLLIFISIKMNNVYKNKPSLKAVIICLVMLIFCGGFTITATHDYLSWNRVRWQAINDLMQESQISPHQINGGFEFNGWYFGNRLEICNPEYQQNTQQTSINWGDFTCLWGQGEYKYTVSFVPKAAYELEKEYSFKRWLPWRDEKLFVLRKVI</sequence>
<dbReference type="InterPro" id="IPR050297">
    <property type="entry name" value="LipidA_mod_glycosyltrf_83"/>
</dbReference>
<feature type="domain" description="Glycosyltransferase RgtA/B/C/D-like" evidence="9">
    <location>
        <begin position="39"/>
        <end position="172"/>
    </location>
</feature>
<evidence type="ECO:0000313" key="11">
    <source>
        <dbReference type="Proteomes" id="UP000607281"/>
    </source>
</evidence>
<keyword evidence="6 8" id="KW-1133">Transmembrane helix</keyword>
<evidence type="ECO:0000259" key="9">
    <source>
        <dbReference type="Pfam" id="PF13231"/>
    </source>
</evidence>
<evidence type="ECO:0000256" key="4">
    <source>
        <dbReference type="ARBA" id="ARBA00022679"/>
    </source>
</evidence>
<evidence type="ECO:0000256" key="2">
    <source>
        <dbReference type="ARBA" id="ARBA00022475"/>
    </source>
</evidence>
<protein>
    <submittedName>
        <fullName evidence="10">Glycosyltransferase family 39 protein</fullName>
    </submittedName>
</protein>
<feature type="transmembrane region" description="Helical" evidence="8">
    <location>
        <begin position="225"/>
        <end position="246"/>
    </location>
</feature>
<feature type="transmembrane region" description="Helical" evidence="8">
    <location>
        <begin position="283"/>
        <end position="304"/>
    </location>
</feature>
<feature type="transmembrane region" description="Helical" evidence="8">
    <location>
        <begin position="53"/>
        <end position="70"/>
    </location>
</feature>
<keyword evidence="11" id="KW-1185">Reference proteome</keyword>
<evidence type="ECO:0000313" key="10">
    <source>
        <dbReference type="EMBL" id="MBD2343412.1"/>
    </source>
</evidence>
<reference evidence="10 11" key="1">
    <citation type="journal article" date="2020" name="ISME J.">
        <title>Comparative genomics reveals insights into cyanobacterial evolution and habitat adaptation.</title>
        <authorList>
            <person name="Chen M.Y."/>
            <person name="Teng W.K."/>
            <person name="Zhao L."/>
            <person name="Hu C.X."/>
            <person name="Zhou Y.K."/>
            <person name="Han B.P."/>
            <person name="Song L.R."/>
            <person name="Shu W.S."/>
        </authorList>
    </citation>
    <scope>NUCLEOTIDE SEQUENCE [LARGE SCALE GENOMIC DNA]</scope>
    <source>
        <strain evidence="10 11">FACHB-260</strain>
    </source>
</reference>
<gene>
    <name evidence="10" type="ORF">H6G18_04525</name>
</gene>
<dbReference type="InterPro" id="IPR038731">
    <property type="entry name" value="RgtA/B/C-like"/>
</dbReference>
<evidence type="ECO:0000256" key="8">
    <source>
        <dbReference type="SAM" id="Phobius"/>
    </source>
</evidence>
<keyword evidence="5 8" id="KW-0812">Transmembrane</keyword>
<comment type="caution">
    <text evidence="10">The sequence shown here is derived from an EMBL/GenBank/DDBJ whole genome shotgun (WGS) entry which is preliminary data.</text>
</comment>
<accession>A0ABR8CJK6</accession>
<feature type="transmembrane region" description="Helical" evidence="8">
    <location>
        <begin position="165"/>
        <end position="185"/>
    </location>
</feature>
<name>A0ABR8CJK6_9NOST</name>
<feature type="transmembrane region" description="Helical" evidence="8">
    <location>
        <begin position="406"/>
        <end position="426"/>
    </location>
</feature>
<proteinExistence type="predicted"/>
<dbReference type="RefSeq" id="WP_190405888.1">
    <property type="nucleotide sequence ID" value="NZ_JACJRF010000005.1"/>
</dbReference>
<feature type="transmembrane region" description="Helical" evidence="8">
    <location>
        <begin position="258"/>
        <end position="276"/>
    </location>
</feature>
<organism evidence="10 11">
    <name type="scientific">Anabaena subtropica FACHB-260</name>
    <dbReference type="NCBI Taxonomy" id="2692884"/>
    <lineage>
        <taxon>Bacteria</taxon>
        <taxon>Bacillati</taxon>
        <taxon>Cyanobacteriota</taxon>
        <taxon>Cyanophyceae</taxon>
        <taxon>Nostocales</taxon>
        <taxon>Nostocaceae</taxon>
        <taxon>Anabaena</taxon>
    </lineage>
</organism>
<evidence type="ECO:0000256" key="1">
    <source>
        <dbReference type="ARBA" id="ARBA00004651"/>
    </source>
</evidence>
<dbReference type="Pfam" id="PF13231">
    <property type="entry name" value="PMT_2"/>
    <property type="match status" value="1"/>
</dbReference>
<keyword evidence="4" id="KW-0808">Transferase</keyword>
<evidence type="ECO:0000256" key="6">
    <source>
        <dbReference type="ARBA" id="ARBA00022989"/>
    </source>
</evidence>